<dbReference type="InterPro" id="IPR011009">
    <property type="entry name" value="Kinase-like_dom_sf"/>
</dbReference>
<gene>
    <name evidence="2" type="ORF">HZF05_06915</name>
</gene>
<dbReference type="Pfam" id="PF02958">
    <property type="entry name" value="EcKL"/>
    <property type="match status" value="1"/>
</dbReference>
<dbReference type="SMART" id="SM00587">
    <property type="entry name" value="CHK"/>
    <property type="match status" value="1"/>
</dbReference>
<accession>A0A838L4J8</accession>
<protein>
    <submittedName>
        <fullName evidence="2">Phosphotransferase</fullName>
    </submittedName>
</protein>
<evidence type="ECO:0000313" key="3">
    <source>
        <dbReference type="Proteomes" id="UP000570166"/>
    </source>
</evidence>
<reference evidence="2 3" key="1">
    <citation type="submission" date="2020-07" db="EMBL/GenBank/DDBJ databases">
        <authorList>
            <person name="Sun Q."/>
        </authorList>
    </citation>
    <scope>NUCLEOTIDE SEQUENCE [LARGE SCALE GENOMIC DNA]</scope>
    <source>
        <strain evidence="2 3">CGMCC 1.13654</strain>
    </source>
</reference>
<feature type="domain" description="CHK kinase-like" evidence="1">
    <location>
        <begin position="111"/>
        <end position="291"/>
    </location>
</feature>
<evidence type="ECO:0000313" key="2">
    <source>
        <dbReference type="EMBL" id="MBA2933830.1"/>
    </source>
</evidence>
<organism evidence="2 3">
    <name type="scientific">Sphingomonas chungangi</name>
    <dbReference type="NCBI Taxonomy" id="2683589"/>
    <lineage>
        <taxon>Bacteria</taxon>
        <taxon>Pseudomonadati</taxon>
        <taxon>Pseudomonadota</taxon>
        <taxon>Alphaproteobacteria</taxon>
        <taxon>Sphingomonadales</taxon>
        <taxon>Sphingomonadaceae</taxon>
        <taxon>Sphingomonas</taxon>
    </lineage>
</organism>
<dbReference type="InterPro" id="IPR015897">
    <property type="entry name" value="CHK_kinase-like"/>
</dbReference>
<dbReference type="InterPro" id="IPR052961">
    <property type="entry name" value="Oxido-Kinase-like_Enzymes"/>
</dbReference>
<name>A0A838L4J8_9SPHN</name>
<dbReference type="Proteomes" id="UP000570166">
    <property type="component" value="Unassembled WGS sequence"/>
</dbReference>
<dbReference type="RefSeq" id="WP_160363624.1">
    <property type="nucleotide sequence ID" value="NZ_JACEIB010000003.1"/>
</dbReference>
<keyword evidence="3" id="KW-1185">Reference proteome</keyword>
<dbReference type="PANTHER" id="PTHR23020">
    <property type="entry name" value="UNCHARACTERIZED NUCLEAR HORMONE RECEPTOR-RELATED"/>
    <property type="match status" value="1"/>
</dbReference>
<dbReference type="AlphaFoldDB" id="A0A838L4J8"/>
<proteinExistence type="predicted"/>
<dbReference type="Gene3D" id="3.90.1200.10">
    <property type="match status" value="1"/>
</dbReference>
<dbReference type="PANTHER" id="PTHR23020:SF41">
    <property type="entry name" value="AMINOGLYCOSIDE PHOSPHOTRANSFERASE DOMAIN-CONTAINING PROTEIN"/>
    <property type="match status" value="1"/>
</dbReference>
<dbReference type="SUPFAM" id="SSF56112">
    <property type="entry name" value="Protein kinase-like (PK-like)"/>
    <property type="match status" value="1"/>
</dbReference>
<keyword evidence="2" id="KW-0808">Transferase</keyword>
<evidence type="ECO:0000259" key="1">
    <source>
        <dbReference type="SMART" id="SM00587"/>
    </source>
</evidence>
<comment type="caution">
    <text evidence="2">The sequence shown here is derived from an EMBL/GenBank/DDBJ whole genome shotgun (WGS) entry which is preliminary data.</text>
</comment>
<sequence>MTLAALEDVDVAWLEQALAPRFPGVRIDGFRFGTVIRGMATKAQLLIEYAEPAGAPEAMWLKGGFEAHSVRSEPLYAAETRFYRDLAPRLPINCADAYYAHVDPDGGRAILLLEDLTARHARFGIPGEALSIEQAERAIDQLAGLHAAPRREPDLIAAFPWLSESSGIEQVDVIGEYFGYWAAACISPRFEKLPEALRDRPRMEAALRRMQVFDRENGRHHLVHGDAHTGNMFYEPDGTLGLLDWQTAMLAHWSVDVAYLLIIAMTVEDRRAHQETLLRRYLDRLAASGGDAPDFDAAWLAYRRRAGWSFLNALCPTTHHSEAICSAWAERAGAAITDLATVEALTA</sequence>
<dbReference type="GO" id="GO:0016740">
    <property type="term" value="F:transferase activity"/>
    <property type="evidence" value="ECO:0007669"/>
    <property type="project" value="UniProtKB-KW"/>
</dbReference>
<dbReference type="EMBL" id="JACEIB010000003">
    <property type="protein sequence ID" value="MBA2933830.1"/>
    <property type="molecule type" value="Genomic_DNA"/>
</dbReference>
<dbReference type="InterPro" id="IPR004119">
    <property type="entry name" value="EcKL"/>
</dbReference>